<evidence type="ECO:0000256" key="3">
    <source>
        <dbReference type="ARBA" id="ARBA00022821"/>
    </source>
</evidence>
<keyword evidence="3" id="KW-0611">Plant defense</keyword>
<evidence type="ECO:0000256" key="1">
    <source>
        <dbReference type="ARBA" id="ARBA00022614"/>
    </source>
</evidence>
<dbReference type="InterPro" id="IPR001611">
    <property type="entry name" value="Leu-rich_rpt"/>
</dbReference>
<dbReference type="Pfam" id="PF23286">
    <property type="entry name" value="LRR_13"/>
    <property type="match status" value="1"/>
</dbReference>
<dbReference type="AlphaFoldDB" id="A0A6P5Y593"/>
<reference evidence="8" key="1">
    <citation type="submission" date="2025-08" db="UniProtKB">
        <authorList>
            <consortium name="RefSeq"/>
        </authorList>
    </citation>
    <scope>IDENTIFICATION</scope>
    <source>
        <tissue evidence="8">Fruit stalk</tissue>
    </source>
</reference>
<dbReference type="RefSeq" id="XP_022735585.1">
    <property type="nucleotide sequence ID" value="XM_022879850.1"/>
</dbReference>
<evidence type="ECO:0000313" key="7">
    <source>
        <dbReference type="Proteomes" id="UP000515121"/>
    </source>
</evidence>
<protein>
    <submittedName>
        <fullName evidence="8">Disease resistance-like protein CSA1</fullName>
    </submittedName>
</protein>
<evidence type="ECO:0000259" key="5">
    <source>
        <dbReference type="Pfam" id="PF20160"/>
    </source>
</evidence>
<name>A0A6P5Y593_DURZI</name>
<dbReference type="Gene3D" id="3.80.10.10">
    <property type="entry name" value="Ribonuclease Inhibitor"/>
    <property type="match status" value="2"/>
</dbReference>
<dbReference type="Pfam" id="PF00560">
    <property type="entry name" value="LRR_1"/>
    <property type="match status" value="2"/>
</dbReference>
<evidence type="ECO:0000259" key="6">
    <source>
        <dbReference type="Pfam" id="PF23286"/>
    </source>
</evidence>
<evidence type="ECO:0000256" key="2">
    <source>
        <dbReference type="ARBA" id="ARBA00022737"/>
    </source>
</evidence>
<feature type="region of interest" description="Disordered" evidence="4">
    <location>
        <begin position="521"/>
        <end position="540"/>
    </location>
</feature>
<evidence type="ECO:0000256" key="4">
    <source>
        <dbReference type="SAM" id="MobiDB-lite"/>
    </source>
</evidence>
<dbReference type="InterPro" id="IPR032675">
    <property type="entry name" value="LRR_dom_sf"/>
</dbReference>
<dbReference type="Pfam" id="PF20160">
    <property type="entry name" value="C-JID"/>
    <property type="match status" value="1"/>
</dbReference>
<dbReference type="PANTHER" id="PTHR45752">
    <property type="entry name" value="LEUCINE-RICH REPEAT-CONTAINING"/>
    <property type="match status" value="1"/>
</dbReference>
<dbReference type="InterPro" id="IPR058546">
    <property type="entry name" value="RPS4B/Roq1-like_LRR"/>
</dbReference>
<organism evidence="7 8">
    <name type="scientific">Durio zibethinus</name>
    <name type="common">Durian</name>
    <dbReference type="NCBI Taxonomy" id="66656"/>
    <lineage>
        <taxon>Eukaryota</taxon>
        <taxon>Viridiplantae</taxon>
        <taxon>Streptophyta</taxon>
        <taxon>Embryophyta</taxon>
        <taxon>Tracheophyta</taxon>
        <taxon>Spermatophyta</taxon>
        <taxon>Magnoliopsida</taxon>
        <taxon>eudicotyledons</taxon>
        <taxon>Gunneridae</taxon>
        <taxon>Pentapetalae</taxon>
        <taxon>rosids</taxon>
        <taxon>malvids</taxon>
        <taxon>Malvales</taxon>
        <taxon>Malvaceae</taxon>
        <taxon>Helicteroideae</taxon>
        <taxon>Durio</taxon>
    </lineage>
</organism>
<keyword evidence="7" id="KW-1185">Reference proteome</keyword>
<feature type="domain" description="C-JID" evidence="5">
    <location>
        <begin position="342"/>
        <end position="429"/>
    </location>
</feature>
<dbReference type="OrthoDB" id="999528at2759"/>
<dbReference type="InterPro" id="IPR045344">
    <property type="entry name" value="C-JID"/>
</dbReference>
<proteinExistence type="predicted"/>
<dbReference type="InterPro" id="IPR050715">
    <property type="entry name" value="LRR-SigEffector_domain"/>
</dbReference>
<gene>
    <name evidence="8" type="primary">LOC111288906</name>
</gene>
<sequence length="570" mass="63299">MVKDGTGIEELPSPIGHLNGLKRLNLSDCKSLRSLPTKIGMESLETLILSGCSNLKRFPEIDGKMKCLLELYLDGTGIEELTSSIGHLSNLVLLKLKDCSNIVSLPSSINGLKCLKTLNLFGCSKVETLPENLQYVEFLEELDLSKTAIRKRSSFIFQFKSLKVLSFNGCKGPPSKLRLNLASPFNASQRGSSDSMALMLPPLLGLSSLTKLNLSYCNLWEGPIPSDICCLSSLEELDLSGNNFIYLPATLNRLSKLGFLRLSDCRELKSLPELLSIEQVIIDGCVSLEVVADPTTVRNSTNWGSITGFNCYKLAEKNNALTILKKHLKVIANARPLFDIVIPGSKIPEWFPHQRDESSIKIPLPPNILNDSQWMGVAFCCIFVFRFIDDDVYKRDAITCKAVIHGRNIPKVDWSGFTLGGESRQPGVIKEFLWLRYYSCDKIFPFSLEEKCGKIENSLSTDWANQECNEIEFSIQSSLGVASIKVNKCDLDDIHQDIGGDEGSTGNDGVLVKRKGNVYEEAAGPSDENDSPEERPHPKRLEKILNFITRKKHSGSLIWIDQVSLTATKD</sequence>
<dbReference type="PANTHER" id="PTHR45752:SF171">
    <property type="entry name" value="TMV RESISTANCE PROTEIN N-LIKE"/>
    <property type="match status" value="1"/>
</dbReference>
<dbReference type="GeneID" id="111288906"/>
<dbReference type="Proteomes" id="UP000515121">
    <property type="component" value="Unplaced"/>
</dbReference>
<feature type="domain" description="Disease resistance protein RPS4B/Roq1-like leucine-rich repeats" evidence="6">
    <location>
        <begin position="42"/>
        <end position="126"/>
    </location>
</feature>
<dbReference type="KEGG" id="dzi:111288906"/>
<keyword evidence="2" id="KW-0677">Repeat</keyword>
<keyword evidence="1" id="KW-0433">Leucine-rich repeat</keyword>
<evidence type="ECO:0000313" key="8">
    <source>
        <dbReference type="RefSeq" id="XP_022735585.1"/>
    </source>
</evidence>
<accession>A0A6P5Y593</accession>
<dbReference type="SUPFAM" id="SSF52058">
    <property type="entry name" value="L domain-like"/>
    <property type="match status" value="1"/>
</dbReference>